<evidence type="ECO:0000313" key="2">
    <source>
        <dbReference type="EMBL" id="SEQ44996.1"/>
    </source>
</evidence>
<dbReference type="AlphaFoldDB" id="A0A1H9G4C3"/>
<dbReference type="InterPro" id="IPR055768">
    <property type="entry name" value="DUF7344"/>
</dbReference>
<dbReference type="InterPro" id="IPR036388">
    <property type="entry name" value="WH-like_DNA-bd_sf"/>
</dbReference>
<proteinExistence type="predicted"/>
<feature type="domain" description="DUF7344" evidence="1">
    <location>
        <begin position="21"/>
        <end position="97"/>
    </location>
</feature>
<evidence type="ECO:0000259" key="1">
    <source>
        <dbReference type="Pfam" id="PF24035"/>
    </source>
</evidence>
<dbReference type="Proteomes" id="UP000199114">
    <property type="component" value="Unassembled WGS sequence"/>
</dbReference>
<accession>A0A1H9G4C3</accession>
<reference evidence="3" key="1">
    <citation type="submission" date="2016-10" db="EMBL/GenBank/DDBJ databases">
        <authorList>
            <person name="Varghese N."/>
            <person name="Submissions S."/>
        </authorList>
    </citation>
    <scope>NUCLEOTIDE SEQUENCE [LARGE SCALE GENOMIC DNA]</scope>
    <source>
        <strain evidence="3">DSM 25055</strain>
    </source>
</reference>
<keyword evidence="3" id="KW-1185">Reference proteome</keyword>
<dbReference type="Pfam" id="PF24035">
    <property type="entry name" value="DUF7344"/>
    <property type="match status" value="1"/>
</dbReference>
<evidence type="ECO:0000313" key="3">
    <source>
        <dbReference type="Proteomes" id="UP000199114"/>
    </source>
</evidence>
<gene>
    <name evidence="2" type="ORF">SAMN04489841_1771</name>
</gene>
<protein>
    <recommendedName>
        <fullName evidence="1">DUF7344 domain-containing protein</fullName>
    </recommendedName>
</protein>
<dbReference type="EMBL" id="FOFD01000002">
    <property type="protein sequence ID" value="SEQ44996.1"/>
    <property type="molecule type" value="Genomic_DNA"/>
</dbReference>
<sequence>MMGGESQKMAMTVEEVTDTLEVMESYLRRNILRYLIMNDGEAFSTEEIANHINASFFGREAQFGSREEIIVGLHHNHLPRLKEIGILDYKPESKEVRYWGHTLVEEILKAIPHGK</sequence>
<name>A0A1H9G4C3_9EURY</name>
<organism evidence="2 3">
    <name type="scientific">Natrinema salaciae</name>
    <dbReference type="NCBI Taxonomy" id="1186196"/>
    <lineage>
        <taxon>Archaea</taxon>
        <taxon>Methanobacteriati</taxon>
        <taxon>Methanobacteriota</taxon>
        <taxon>Stenosarchaea group</taxon>
        <taxon>Halobacteria</taxon>
        <taxon>Halobacteriales</taxon>
        <taxon>Natrialbaceae</taxon>
        <taxon>Natrinema</taxon>
    </lineage>
</organism>
<dbReference type="Gene3D" id="1.10.10.10">
    <property type="entry name" value="Winged helix-like DNA-binding domain superfamily/Winged helix DNA-binding domain"/>
    <property type="match status" value="1"/>
</dbReference>